<comment type="caution">
    <text evidence="1">The sequence shown here is derived from an EMBL/GenBank/DDBJ whole genome shotgun (WGS) entry which is preliminary data.</text>
</comment>
<name>A0ABW5IIL0_9BACT</name>
<evidence type="ECO:0000313" key="1">
    <source>
        <dbReference type="EMBL" id="MFD2512817.1"/>
    </source>
</evidence>
<organism evidence="1 2">
    <name type="scientific">Pontibacter locisalis</name>
    <dbReference type="NCBI Taxonomy" id="1719035"/>
    <lineage>
        <taxon>Bacteria</taxon>
        <taxon>Pseudomonadati</taxon>
        <taxon>Bacteroidota</taxon>
        <taxon>Cytophagia</taxon>
        <taxon>Cytophagales</taxon>
        <taxon>Hymenobacteraceae</taxon>
        <taxon>Pontibacter</taxon>
    </lineage>
</organism>
<dbReference type="RefSeq" id="WP_377503279.1">
    <property type="nucleotide sequence ID" value="NZ_JBHULU010000003.1"/>
</dbReference>
<sequence>MCSYLLDELSRTIGARLLIMFHYDGHTYVLEPHLLGRNQQMQDCLLAWVTSCHSLPSSENAWNTFLLNKIEQLKATDDRFTKHRPGYDPYDNSMSRIYYRL</sequence>
<protein>
    <submittedName>
        <fullName evidence="1">Uncharacterized protein</fullName>
    </submittedName>
</protein>
<reference evidence="2" key="1">
    <citation type="journal article" date="2019" name="Int. J. Syst. Evol. Microbiol.">
        <title>The Global Catalogue of Microorganisms (GCM) 10K type strain sequencing project: providing services to taxonomists for standard genome sequencing and annotation.</title>
        <authorList>
            <consortium name="The Broad Institute Genomics Platform"/>
            <consortium name="The Broad Institute Genome Sequencing Center for Infectious Disease"/>
            <person name="Wu L."/>
            <person name="Ma J."/>
        </authorList>
    </citation>
    <scope>NUCLEOTIDE SEQUENCE [LARGE SCALE GENOMIC DNA]</scope>
    <source>
        <strain evidence="2">KCTC 42498</strain>
    </source>
</reference>
<proteinExistence type="predicted"/>
<accession>A0ABW5IIL0</accession>
<gene>
    <name evidence="1" type="ORF">ACFSRY_02955</name>
</gene>
<keyword evidence="2" id="KW-1185">Reference proteome</keyword>
<dbReference type="Proteomes" id="UP001597544">
    <property type="component" value="Unassembled WGS sequence"/>
</dbReference>
<dbReference type="EMBL" id="JBHULU010000003">
    <property type="protein sequence ID" value="MFD2512817.1"/>
    <property type="molecule type" value="Genomic_DNA"/>
</dbReference>
<evidence type="ECO:0000313" key="2">
    <source>
        <dbReference type="Proteomes" id="UP001597544"/>
    </source>
</evidence>